<evidence type="ECO:0000313" key="2">
    <source>
        <dbReference type="EMBL" id="AFC23843.1"/>
    </source>
</evidence>
<sequence>MQIEELIALLHQDPVALFFYFLLLPFMALLLNIISGPSPASSAYGYMYSSLVYGTAIPALISGVFWLYSIMMNQKNLLELSFSVYYLPLISAVIVFMILRKKGLKMKALPWFGELYELLITAALALGLLLLLMHKMVLPFQKLWQIGLSFFLFFLVFKFLWEYGQQVFRSSVR</sequence>
<feature type="transmembrane region" description="Helical" evidence="1">
    <location>
        <begin position="46"/>
        <end position="68"/>
    </location>
</feature>
<gene>
    <name evidence="2" type="ordered locus">SGRA_1108</name>
</gene>
<keyword evidence="1" id="KW-0472">Membrane</keyword>
<dbReference type="OrthoDB" id="1492885at2"/>
<feature type="transmembrane region" description="Helical" evidence="1">
    <location>
        <begin position="111"/>
        <end position="131"/>
    </location>
</feature>
<dbReference type="AlphaFoldDB" id="H6L3W1"/>
<evidence type="ECO:0000313" key="3">
    <source>
        <dbReference type="Proteomes" id="UP000007519"/>
    </source>
</evidence>
<reference evidence="2 3" key="1">
    <citation type="journal article" date="2012" name="Stand. Genomic Sci.">
        <title>Complete genome sequencing and analysis of Saprospira grandis str. Lewin, a predatory marine bacterium.</title>
        <authorList>
            <person name="Saw J.H."/>
            <person name="Yuryev A."/>
            <person name="Kanbe M."/>
            <person name="Hou S."/>
            <person name="Young A.G."/>
            <person name="Aizawa S."/>
            <person name="Alam M."/>
        </authorList>
    </citation>
    <scope>NUCLEOTIDE SEQUENCE [LARGE SCALE GENOMIC DNA]</scope>
    <source>
        <strain evidence="2 3">Lewin</strain>
    </source>
</reference>
<dbReference type="EMBL" id="CP002831">
    <property type="protein sequence ID" value="AFC23843.1"/>
    <property type="molecule type" value="Genomic_DNA"/>
</dbReference>
<feature type="transmembrane region" description="Helical" evidence="1">
    <location>
        <begin position="80"/>
        <end position="99"/>
    </location>
</feature>
<organism evidence="2 3">
    <name type="scientific">Saprospira grandis (strain Lewin)</name>
    <dbReference type="NCBI Taxonomy" id="984262"/>
    <lineage>
        <taxon>Bacteria</taxon>
        <taxon>Pseudomonadati</taxon>
        <taxon>Bacteroidota</taxon>
        <taxon>Saprospiria</taxon>
        <taxon>Saprospirales</taxon>
        <taxon>Saprospiraceae</taxon>
        <taxon>Saprospira</taxon>
    </lineage>
</organism>
<feature type="transmembrane region" description="Helical" evidence="1">
    <location>
        <begin position="15"/>
        <end position="34"/>
    </location>
</feature>
<protein>
    <submittedName>
        <fullName evidence="2">Uncharacterized protein</fullName>
    </submittedName>
</protein>
<proteinExistence type="predicted"/>
<dbReference type="Proteomes" id="UP000007519">
    <property type="component" value="Chromosome"/>
</dbReference>
<keyword evidence="1" id="KW-0812">Transmembrane</keyword>
<feature type="transmembrane region" description="Helical" evidence="1">
    <location>
        <begin position="143"/>
        <end position="161"/>
    </location>
</feature>
<accession>H6L3W1</accession>
<evidence type="ECO:0000256" key="1">
    <source>
        <dbReference type="SAM" id="Phobius"/>
    </source>
</evidence>
<name>H6L3W1_SAPGL</name>
<keyword evidence="3" id="KW-1185">Reference proteome</keyword>
<dbReference type="RefSeq" id="WP_015691491.1">
    <property type="nucleotide sequence ID" value="NC_016940.1"/>
</dbReference>
<dbReference type="HOGENOM" id="CLU_1546525_0_0_10"/>
<keyword evidence="1" id="KW-1133">Transmembrane helix</keyword>
<dbReference type="KEGG" id="sgn:SGRA_1108"/>
<dbReference type="STRING" id="984262.SGRA_1108"/>